<dbReference type="Proteomes" id="UP000001343">
    <property type="component" value="Unassembled WGS sequence"/>
</dbReference>
<evidence type="ECO:0000313" key="2">
    <source>
        <dbReference type="Proteomes" id="UP000001343"/>
    </source>
</evidence>
<organism evidence="1 2">
    <name type="scientific">Leptospira mayottensis 200901122</name>
    <dbReference type="NCBI Taxonomy" id="1193010"/>
    <lineage>
        <taxon>Bacteria</taxon>
        <taxon>Pseudomonadati</taxon>
        <taxon>Spirochaetota</taxon>
        <taxon>Spirochaetia</taxon>
        <taxon>Leptospirales</taxon>
        <taxon>Leptospiraceae</taxon>
        <taxon>Leptospira</taxon>
    </lineage>
</organism>
<name>A0AA87SZ20_9LEPT</name>
<dbReference type="AlphaFoldDB" id="A0AA87SZ20"/>
<comment type="caution">
    <text evidence="1">The sequence shown here is derived from an EMBL/GenBank/DDBJ whole genome shotgun (WGS) entry which is preliminary data.</text>
</comment>
<gene>
    <name evidence="1" type="ORF">LEP1GSC125_3597</name>
</gene>
<dbReference type="EMBL" id="AKWM02000040">
    <property type="protein sequence ID" value="EKS00052.1"/>
    <property type="molecule type" value="Genomic_DNA"/>
</dbReference>
<accession>A0AA87SZ20</accession>
<reference evidence="1 2" key="1">
    <citation type="journal article" date="2014" name="Int. J. Syst. Evol. Microbiol.">
        <title>Leptospira mayottensis sp. nov., a pathogenic species of the genus Leptospira isolated from humans.</title>
        <authorList>
            <person name="Bourhy P."/>
            <person name="Collet L."/>
            <person name="Brisse S."/>
            <person name="Picardeau M."/>
        </authorList>
    </citation>
    <scope>NUCLEOTIDE SEQUENCE [LARGE SCALE GENOMIC DNA]</scope>
    <source>
        <strain evidence="1 2">200901122</strain>
    </source>
</reference>
<proteinExistence type="predicted"/>
<sequence length="37" mass="4404">MRNIETIQNENYDYFSMVIISIRKRKGALKGQNIETE</sequence>
<protein>
    <submittedName>
        <fullName evidence="1">Uncharacterized protein</fullName>
    </submittedName>
</protein>
<evidence type="ECO:0000313" key="1">
    <source>
        <dbReference type="EMBL" id="EKS00052.1"/>
    </source>
</evidence>